<dbReference type="Gene3D" id="3.90.175.10">
    <property type="entry name" value="Diphtheria Toxin, domain 1"/>
    <property type="match status" value="2"/>
</dbReference>
<dbReference type="Proteomes" id="UP000225706">
    <property type="component" value="Unassembled WGS sequence"/>
</dbReference>
<name>A0A2B4SJD8_STYPI</name>
<evidence type="ECO:0000313" key="3">
    <source>
        <dbReference type="Proteomes" id="UP000225706"/>
    </source>
</evidence>
<dbReference type="EMBL" id="LSMT01000065">
    <property type="protein sequence ID" value="PFX29476.1"/>
    <property type="molecule type" value="Genomic_DNA"/>
</dbReference>
<feature type="compositionally biased region" description="Polar residues" evidence="1">
    <location>
        <begin position="135"/>
        <end position="148"/>
    </location>
</feature>
<comment type="caution">
    <text evidence="2">The sequence shown here is derived from an EMBL/GenBank/DDBJ whole genome shotgun (WGS) entry which is preliminary data.</text>
</comment>
<feature type="region of interest" description="Disordered" evidence="1">
    <location>
        <begin position="128"/>
        <end position="148"/>
    </location>
</feature>
<dbReference type="SUPFAM" id="SSF56399">
    <property type="entry name" value="ADP-ribosylation"/>
    <property type="match status" value="2"/>
</dbReference>
<gene>
    <name evidence="2" type="ORF">AWC38_SpisGene5794</name>
</gene>
<evidence type="ECO:0000256" key="1">
    <source>
        <dbReference type="SAM" id="MobiDB-lite"/>
    </source>
</evidence>
<dbReference type="AlphaFoldDB" id="A0A2B4SJD8"/>
<accession>A0A2B4SJD8</accession>
<sequence length="402" mass="47536">MNINQRGKDSFMRRTEDKTAELPPSNEQYEVSYHGTNHESAENIIERGIWLQCGRKELDFSRGEGFYVVVHFIEVHAWALEQYGVGDNAAVLVYYVDTNKMREQINGLDLRSNKTEWQRVIREYRGSQFGEPHKPSTSRGRVKNRSSNAKYRKELKQYDFFEGPMTVRRKGKEDVMNQWFDHSIRSGSEQEQQKKVSYMNFNQRGKDSFMRRTEDKTAELPPSNEQYEVSYHGTNHESAKNIMERGIWLQCGRKELDFSRGEGFYVVVHFIEVHAWALEQYGVGDNAAVLVYYVDTNKMREQINGLDLRSNKTEWQRVIREYRGSQFVEPHKPSTSRGRVKNRSSNAKYRKELKQYDFFEGPMTVRRKGKYYAMDNELYQFCVRSRRGVKLFNQNLHSVVFF</sequence>
<proteinExistence type="predicted"/>
<reference evidence="3" key="1">
    <citation type="journal article" date="2017" name="bioRxiv">
        <title>Comparative analysis of the genomes of Stylophora pistillata and Acropora digitifera provides evidence for extensive differences between species of corals.</title>
        <authorList>
            <person name="Voolstra C.R."/>
            <person name="Li Y."/>
            <person name="Liew Y.J."/>
            <person name="Baumgarten S."/>
            <person name="Zoccola D."/>
            <person name="Flot J.-F."/>
            <person name="Tambutte S."/>
            <person name="Allemand D."/>
            <person name="Aranda M."/>
        </authorList>
    </citation>
    <scope>NUCLEOTIDE SEQUENCE [LARGE SCALE GENOMIC DNA]</scope>
</reference>
<dbReference type="OrthoDB" id="2326767at2759"/>
<keyword evidence="3" id="KW-1185">Reference proteome</keyword>
<feature type="compositionally biased region" description="Basic and acidic residues" evidence="1">
    <location>
        <begin position="1"/>
        <end position="20"/>
    </location>
</feature>
<organism evidence="2 3">
    <name type="scientific">Stylophora pistillata</name>
    <name type="common">Smooth cauliflower coral</name>
    <dbReference type="NCBI Taxonomy" id="50429"/>
    <lineage>
        <taxon>Eukaryota</taxon>
        <taxon>Metazoa</taxon>
        <taxon>Cnidaria</taxon>
        <taxon>Anthozoa</taxon>
        <taxon>Hexacorallia</taxon>
        <taxon>Scleractinia</taxon>
        <taxon>Astrocoeniina</taxon>
        <taxon>Pocilloporidae</taxon>
        <taxon>Stylophora</taxon>
    </lineage>
</organism>
<feature type="region of interest" description="Disordered" evidence="1">
    <location>
        <begin position="1"/>
        <end position="27"/>
    </location>
</feature>
<protein>
    <submittedName>
        <fullName evidence="2">Uncharacterized protein</fullName>
    </submittedName>
</protein>
<evidence type="ECO:0000313" key="2">
    <source>
        <dbReference type="EMBL" id="PFX29476.1"/>
    </source>
</evidence>